<name>A0A397SDI4_9GLOM</name>
<dbReference type="AlphaFoldDB" id="A0A397SDI4"/>
<protein>
    <submittedName>
        <fullName evidence="1">Uncharacterized protein</fullName>
    </submittedName>
</protein>
<proteinExistence type="predicted"/>
<evidence type="ECO:0000313" key="1">
    <source>
        <dbReference type="EMBL" id="RIA82776.1"/>
    </source>
</evidence>
<accession>A0A397SDI4</accession>
<reference evidence="1 2" key="1">
    <citation type="submission" date="2018-06" db="EMBL/GenBank/DDBJ databases">
        <title>Comparative genomics reveals the genomic features of Rhizophagus irregularis, R. cerebriforme, R. diaphanum and Gigaspora rosea, and their symbiotic lifestyle signature.</title>
        <authorList>
            <person name="Morin E."/>
            <person name="San Clemente H."/>
            <person name="Chen E.C.H."/>
            <person name="De La Providencia I."/>
            <person name="Hainaut M."/>
            <person name="Kuo A."/>
            <person name="Kohler A."/>
            <person name="Murat C."/>
            <person name="Tang N."/>
            <person name="Roy S."/>
            <person name="Loubradou J."/>
            <person name="Henrissat B."/>
            <person name="Grigoriev I.V."/>
            <person name="Corradi N."/>
            <person name="Roux C."/>
            <person name="Martin F.M."/>
        </authorList>
    </citation>
    <scope>NUCLEOTIDE SEQUENCE [LARGE SCALE GENOMIC DNA]</scope>
    <source>
        <strain evidence="1 2">DAOM 227022</strain>
    </source>
</reference>
<gene>
    <name evidence="1" type="ORF">C1645_834838</name>
</gene>
<dbReference type="EMBL" id="QKYT01000631">
    <property type="protein sequence ID" value="RIA82776.1"/>
    <property type="molecule type" value="Genomic_DNA"/>
</dbReference>
<comment type="caution">
    <text evidence="1">The sequence shown here is derived from an EMBL/GenBank/DDBJ whole genome shotgun (WGS) entry which is preliminary data.</text>
</comment>
<dbReference type="Proteomes" id="UP000265703">
    <property type="component" value="Unassembled WGS sequence"/>
</dbReference>
<keyword evidence="2" id="KW-1185">Reference proteome</keyword>
<evidence type="ECO:0000313" key="2">
    <source>
        <dbReference type="Proteomes" id="UP000265703"/>
    </source>
</evidence>
<organism evidence="1 2">
    <name type="scientific">Glomus cerebriforme</name>
    <dbReference type="NCBI Taxonomy" id="658196"/>
    <lineage>
        <taxon>Eukaryota</taxon>
        <taxon>Fungi</taxon>
        <taxon>Fungi incertae sedis</taxon>
        <taxon>Mucoromycota</taxon>
        <taxon>Glomeromycotina</taxon>
        <taxon>Glomeromycetes</taxon>
        <taxon>Glomerales</taxon>
        <taxon>Glomeraceae</taxon>
        <taxon>Glomus</taxon>
    </lineage>
</organism>
<sequence>MNQTKPIRALRRTVGSRNVSSELSISKFQETEVQLRTPISKIWVFGFGSSGSDLTWILKIRTSALKFDLDFKVFFGAFHTSCMIANTNYHTPSSSFQIGLADSQPTLITHPDLDDDQDSQTFGSVDTIVISDHDDDMQSSLPFTPFSNTLYNPRKGNSYFLFEFDANSSDWFIYTNNYQFSPSIPSYKVSSHCKKPNDNFAISKCLTYFFKSQNSLPCFVQNKYFAHIQRLLLDKITALNNCCNSNSTNNRCTYTFIKFS</sequence>